<evidence type="ECO:0000256" key="1">
    <source>
        <dbReference type="ARBA" id="ARBA00009437"/>
    </source>
</evidence>
<gene>
    <name evidence="6" type="ORF">CRT60_06215</name>
</gene>
<dbReference type="Pfam" id="PF00126">
    <property type="entry name" value="HTH_1"/>
    <property type="match status" value="1"/>
</dbReference>
<dbReference type="EMBL" id="PDKW01000038">
    <property type="protein sequence ID" value="PGH58720.1"/>
    <property type="molecule type" value="Genomic_DNA"/>
</dbReference>
<dbReference type="GO" id="GO:0032993">
    <property type="term" value="C:protein-DNA complex"/>
    <property type="evidence" value="ECO:0007669"/>
    <property type="project" value="TreeGrafter"/>
</dbReference>
<dbReference type="Gene3D" id="1.10.10.10">
    <property type="entry name" value="Winged helix-like DNA-binding domain superfamily/Winged helix DNA-binding domain"/>
    <property type="match status" value="1"/>
</dbReference>
<dbReference type="InterPro" id="IPR005119">
    <property type="entry name" value="LysR_subst-bd"/>
</dbReference>
<dbReference type="Gene3D" id="3.40.190.10">
    <property type="entry name" value="Periplasmic binding protein-like II"/>
    <property type="match status" value="2"/>
</dbReference>
<evidence type="ECO:0000256" key="3">
    <source>
        <dbReference type="ARBA" id="ARBA00023125"/>
    </source>
</evidence>
<dbReference type="PRINTS" id="PR00039">
    <property type="entry name" value="HTHLYSR"/>
</dbReference>
<dbReference type="SUPFAM" id="SSF53850">
    <property type="entry name" value="Periplasmic binding protein-like II"/>
    <property type="match status" value="1"/>
</dbReference>
<organism evidence="6 7">
    <name type="scientific">Azospirillum palustre</name>
    <dbReference type="NCBI Taxonomy" id="2044885"/>
    <lineage>
        <taxon>Bacteria</taxon>
        <taxon>Pseudomonadati</taxon>
        <taxon>Pseudomonadota</taxon>
        <taxon>Alphaproteobacteria</taxon>
        <taxon>Rhodospirillales</taxon>
        <taxon>Azospirillaceae</taxon>
        <taxon>Azospirillum</taxon>
    </lineage>
</organism>
<dbReference type="OrthoDB" id="9811588at2"/>
<comment type="caution">
    <text evidence="6">The sequence shown here is derived from an EMBL/GenBank/DDBJ whole genome shotgun (WGS) entry which is preliminary data.</text>
</comment>
<dbReference type="GO" id="GO:0003700">
    <property type="term" value="F:DNA-binding transcription factor activity"/>
    <property type="evidence" value="ECO:0007669"/>
    <property type="project" value="InterPro"/>
</dbReference>
<dbReference type="PROSITE" id="PS50931">
    <property type="entry name" value="HTH_LYSR"/>
    <property type="match status" value="1"/>
</dbReference>
<evidence type="ECO:0000256" key="4">
    <source>
        <dbReference type="ARBA" id="ARBA00023163"/>
    </source>
</evidence>
<dbReference type="RefSeq" id="WP_098735546.1">
    <property type="nucleotide sequence ID" value="NZ_PDKW01000038.1"/>
</dbReference>
<evidence type="ECO:0000259" key="5">
    <source>
        <dbReference type="PROSITE" id="PS50931"/>
    </source>
</evidence>
<reference evidence="7" key="1">
    <citation type="submission" date="2017-10" db="EMBL/GenBank/DDBJ databases">
        <authorList>
            <person name="Kravchenko I.K."/>
            <person name="Grouzdev D.S."/>
        </authorList>
    </citation>
    <scope>NUCLEOTIDE SEQUENCE [LARGE SCALE GENOMIC DNA]</scope>
    <source>
        <strain evidence="7">B2</strain>
    </source>
</reference>
<keyword evidence="2" id="KW-0805">Transcription regulation</keyword>
<sequence length="304" mass="33711">MDLRHLRYFVAVAEELSFTRAAERLHIAQPPLSQQIRQLEDELGVSLLYRTRRHVELTDSGRIYLELARQILRSVEAAAIQAQRAQRGEIGQLAVGFFEHTSYTVLPPILRAYRQRYPMVDVQLRWFPVVDQVDALLRGDIDVSFLRPVFNSEDITSDSLLKEPFVLAVPSDHPFAALETVPFVDCASESFIIYSQKSAPDFHGMIAGMCAAAGFVPKVAAEVAQVYTALGLVSSGAGIAFVPSAVRRVHFEQVVYKTLSGDDARIEVLLGWTQRTPSPLLKAFIDTAKTVVRGMSEPTPRAAG</sequence>
<proteinExistence type="inferred from homology"/>
<name>A0A2B8BLU6_9PROT</name>
<accession>A0A2B8BLU6</accession>
<dbReference type="FunFam" id="1.10.10.10:FF:000001">
    <property type="entry name" value="LysR family transcriptional regulator"/>
    <property type="match status" value="1"/>
</dbReference>
<dbReference type="Pfam" id="PF03466">
    <property type="entry name" value="LysR_substrate"/>
    <property type="match status" value="1"/>
</dbReference>
<feature type="domain" description="HTH lysR-type" evidence="5">
    <location>
        <begin position="1"/>
        <end position="58"/>
    </location>
</feature>
<dbReference type="SUPFAM" id="SSF46785">
    <property type="entry name" value="Winged helix' DNA-binding domain"/>
    <property type="match status" value="1"/>
</dbReference>
<dbReference type="CDD" id="cd08414">
    <property type="entry name" value="PBP2_LTTR_aromatics_like"/>
    <property type="match status" value="1"/>
</dbReference>
<comment type="similarity">
    <text evidence="1">Belongs to the LysR transcriptional regulatory family.</text>
</comment>
<dbReference type="InterPro" id="IPR036388">
    <property type="entry name" value="WH-like_DNA-bd_sf"/>
</dbReference>
<evidence type="ECO:0000313" key="6">
    <source>
        <dbReference type="EMBL" id="PGH58720.1"/>
    </source>
</evidence>
<protein>
    <submittedName>
        <fullName evidence="6">LysR family transcriptional regulator</fullName>
    </submittedName>
</protein>
<dbReference type="InterPro" id="IPR000847">
    <property type="entry name" value="LysR_HTH_N"/>
</dbReference>
<keyword evidence="7" id="KW-1185">Reference proteome</keyword>
<keyword evidence="3" id="KW-0238">DNA-binding</keyword>
<dbReference type="PANTHER" id="PTHR30346:SF0">
    <property type="entry name" value="HCA OPERON TRANSCRIPTIONAL ACTIVATOR HCAR"/>
    <property type="match status" value="1"/>
</dbReference>
<dbReference type="AlphaFoldDB" id="A0A2B8BLU6"/>
<keyword evidence="4" id="KW-0804">Transcription</keyword>
<dbReference type="GO" id="GO:0003677">
    <property type="term" value="F:DNA binding"/>
    <property type="evidence" value="ECO:0007669"/>
    <property type="project" value="UniProtKB-KW"/>
</dbReference>
<dbReference type="Proteomes" id="UP000225379">
    <property type="component" value="Unassembled WGS sequence"/>
</dbReference>
<evidence type="ECO:0000313" key="7">
    <source>
        <dbReference type="Proteomes" id="UP000225379"/>
    </source>
</evidence>
<evidence type="ECO:0000256" key="2">
    <source>
        <dbReference type="ARBA" id="ARBA00023015"/>
    </source>
</evidence>
<dbReference type="InterPro" id="IPR036390">
    <property type="entry name" value="WH_DNA-bd_sf"/>
</dbReference>
<dbReference type="PANTHER" id="PTHR30346">
    <property type="entry name" value="TRANSCRIPTIONAL DUAL REGULATOR HCAR-RELATED"/>
    <property type="match status" value="1"/>
</dbReference>